<evidence type="ECO:0000313" key="3">
    <source>
        <dbReference type="Proteomes" id="UP000637383"/>
    </source>
</evidence>
<gene>
    <name evidence="2" type="ORF">H6H03_22830</name>
</gene>
<dbReference type="EMBL" id="JACJTU010000023">
    <property type="protein sequence ID" value="MBD2736690.1"/>
    <property type="molecule type" value="Genomic_DNA"/>
</dbReference>
<comment type="caution">
    <text evidence="2">The sequence shown here is derived from an EMBL/GenBank/DDBJ whole genome shotgun (WGS) entry which is preliminary data.</text>
</comment>
<accession>A0ABR8KCD4</accession>
<feature type="region of interest" description="Disordered" evidence="1">
    <location>
        <begin position="40"/>
        <end position="65"/>
    </location>
</feature>
<organism evidence="2 3">
    <name type="scientific">Nostoc paludosum FACHB-159</name>
    <dbReference type="NCBI Taxonomy" id="2692908"/>
    <lineage>
        <taxon>Bacteria</taxon>
        <taxon>Bacillati</taxon>
        <taxon>Cyanobacteriota</taxon>
        <taxon>Cyanophyceae</taxon>
        <taxon>Nostocales</taxon>
        <taxon>Nostocaceae</taxon>
        <taxon>Nostoc</taxon>
    </lineage>
</organism>
<proteinExistence type="predicted"/>
<dbReference type="Proteomes" id="UP000637383">
    <property type="component" value="Unassembled WGS sequence"/>
</dbReference>
<protein>
    <submittedName>
        <fullName evidence="2">Uncharacterized protein</fullName>
    </submittedName>
</protein>
<evidence type="ECO:0000313" key="2">
    <source>
        <dbReference type="EMBL" id="MBD2736690.1"/>
    </source>
</evidence>
<keyword evidence="3" id="KW-1185">Reference proteome</keyword>
<sequence>MNPFFNGVVRGLAGQAGRVVAGVVFAGVMGAFGIDNDGDFQADSQVDTEIDSQENSDSINEDTEV</sequence>
<reference evidence="2 3" key="1">
    <citation type="journal article" date="2020" name="ISME J.">
        <title>Comparative genomics reveals insights into cyanobacterial evolution and habitat adaptation.</title>
        <authorList>
            <person name="Chen M.Y."/>
            <person name="Teng W.K."/>
            <person name="Zhao L."/>
            <person name="Hu C.X."/>
            <person name="Zhou Y.K."/>
            <person name="Han B.P."/>
            <person name="Song L.R."/>
            <person name="Shu W.S."/>
        </authorList>
    </citation>
    <scope>NUCLEOTIDE SEQUENCE [LARGE SCALE GENOMIC DNA]</scope>
    <source>
        <strain evidence="2 3">FACHB-159</strain>
    </source>
</reference>
<dbReference type="RefSeq" id="WP_190957306.1">
    <property type="nucleotide sequence ID" value="NZ_JACJTU010000023.1"/>
</dbReference>
<name>A0ABR8KCD4_9NOSO</name>
<evidence type="ECO:0000256" key="1">
    <source>
        <dbReference type="SAM" id="MobiDB-lite"/>
    </source>
</evidence>